<dbReference type="AlphaFoldDB" id="A0A4Y1ZAS6"/>
<reference evidence="1 2" key="1">
    <citation type="submission" date="2017-11" db="EMBL/GenBank/DDBJ databases">
        <title>Draft Genome Sequence of Sporolactobacillus inulinus NBRC 111894 Isolated from Koso, a Japanese Sugar-Vegetable Fermented Beverage.</title>
        <authorList>
            <person name="Chiou T.Y."/>
            <person name="Oshima K."/>
            <person name="Suda W."/>
            <person name="Hattori M."/>
            <person name="Takahashi T."/>
        </authorList>
    </citation>
    <scope>NUCLEOTIDE SEQUENCE [LARGE SCALE GENOMIC DNA]</scope>
    <source>
        <strain evidence="1 2">NBRC111894</strain>
    </source>
</reference>
<accession>A0A4Y1ZAS6</accession>
<protein>
    <submittedName>
        <fullName evidence="1">Uncharacterized protein</fullName>
    </submittedName>
</protein>
<proteinExistence type="predicted"/>
<comment type="caution">
    <text evidence="1">The sequence shown here is derived from an EMBL/GenBank/DDBJ whole genome shotgun (WGS) entry which is preliminary data.</text>
</comment>
<dbReference type="EMBL" id="BEXB01000011">
    <property type="protein sequence ID" value="GAY76130.1"/>
    <property type="molecule type" value="Genomic_DNA"/>
</dbReference>
<name>A0A4Y1ZAS6_9BACL</name>
<evidence type="ECO:0000313" key="1">
    <source>
        <dbReference type="EMBL" id="GAY76130.1"/>
    </source>
</evidence>
<sequence>MHRFDSKRFPIHRVSFSKTTLMLFSFIPAIDYVKYLK</sequence>
<dbReference type="Proteomes" id="UP000319716">
    <property type="component" value="Unassembled WGS sequence"/>
</dbReference>
<organism evidence="1 2">
    <name type="scientific">Sporolactobacillus inulinus</name>
    <dbReference type="NCBI Taxonomy" id="2078"/>
    <lineage>
        <taxon>Bacteria</taxon>
        <taxon>Bacillati</taxon>
        <taxon>Bacillota</taxon>
        <taxon>Bacilli</taxon>
        <taxon>Bacillales</taxon>
        <taxon>Sporolactobacillaceae</taxon>
        <taxon>Sporolactobacillus</taxon>
    </lineage>
</organism>
<evidence type="ECO:0000313" key="2">
    <source>
        <dbReference type="Proteomes" id="UP000319716"/>
    </source>
</evidence>
<gene>
    <name evidence="1" type="ORF">NBRC111894_1684</name>
</gene>